<evidence type="ECO:0000259" key="2">
    <source>
        <dbReference type="Pfam" id="PF07811"/>
    </source>
</evidence>
<dbReference type="EMBL" id="CAEZSO010000059">
    <property type="protein sequence ID" value="CAB4540916.1"/>
    <property type="molecule type" value="Genomic_DNA"/>
</dbReference>
<dbReference type="Pfam" id="PF07811">
    <property type="entry name" value="TadE"/>
    <property type="match status" value="1"/>
</dbReference>
<name>A0A6J6BPL0_9ZZZZ</name>
<evidence type="ECO:0000313" key="3">
    <source>
        <dbReference type="EMBL" id="CAB4540916.1"/>
    </source>
</evidence>
<accession>A0A6J6BPL0</accession>
<reference evidence="3" key="1">
    <citation type="submission" date="2020-05" db="EMBL/GenBank/DDBJ databases">
        <authorList>
            <person name="Chiriac C."/>
            <person name="Salcher M."/>
            <person name="Ghai R."/>
            <person name="Kavagutti S V."/>
        </authorList>
    </citation>
    <scope>NUCLEOTIDE SEQUENCE</scope>
</reference>
<dbReference type="AlphaFoldDB" id="A0A6J6BPL0"/>
<sequence length="131" mass="13595">MNLFSHLHEDEGSAVVDFVLIASVLVMLVLGIMQVCFAVHVRNTLASAAAEGARYAASADRSTNDALGRTRLSISQAVGSRFARDISVGNHIIGGLDFAEVTVRAAIPLGGTVGGPATTTVRGHALLEVQP</sequence>
<evidence type="ECO:0000256" key="1">
    <source>
        <dbReference type="SAM" id="Phobius"/>
    </source>
</evidence>
<keyword evidence="1" id="KW-0472">Membrane</keyword>
<organism evidence="3">
    <name type="scientific">freshwater metagenome</name>
    <dbReference type="NCBI Taxonomy" id="449393"/>
    <lineage>
        <taxon>unclassified sequences</taxon>
        <taxon>metagenomes</taxon>
        <taxon>ecological metagenomes</taxon>
    </lineage>
</organism>
<gene>
    <name evidence="3" type="ORF">UFOPK1446_00399</name>
</gene>
<feature type="transmembrane region" description="Helical" evidence="1">
    <location>
        <begin position="20"/>
        <end position="39"/>
    </location>
</feature>
<protein>
    <submittedName>
        <fullName evidence="3">Unannotated protein</fullName>
    </submittedName>
</protein>
<keyword evidence="1" id="KW-0812">Transmembrane</keyword>
<proteinExistence type="predicted"/>
<keyword evidence="1" id="KW-1133">Transmembrane helix</keyword>
<feature type="domain" description="TadE-like" evidence="2">
    <location>
        <begin position="12"/>
        <end position="54"/>
    </location>
</feature>
<dbReference type="InterPro" id="IPR012495">
    <property type="entry name" value="TadE-like_dom"/>
</dbReference>